<dbReference type="GO" id="GO:0051607">
    <property type="term" value="P:defense response to virus"/>
    <property type="evidence" value="ECO:0007669"/>
    <property type="project" value="UniProtKB-KW"/>
</dbReference>
<dbReference type="Proteomes" id="UP000008631">
    <property type="component" value="Chromosome"/>
</dbReference>
<dbReference type="STRING" id="575540.Isop_2149"/>
<reference evidence="6 7" key="2">
    <citation type="journal article" date="2011" name="Stand. Genomic Sci.">
        <title>Complete genome sequence of Isosphaera pallida type strain (IS1B).</title>
        <authorList>
            <consortium name="US DOE Joint Genome Institute (JGI-PGF)"/>
            <person name="Goker M."/>
            <person name="Cleland D."/>
            <person name="Saunders E."/>
            <person name="Lapidus A."/>
            <person name="Nolan M."/>
            <person name="Lucas S."/>
            <person name="Hammon N."/>
            <person name="Deshpande S."/>
            <person name="Cheng J.F."/>
            <person name="Tapia R."/>
            <person name="Han C."/>
            <person name="Goodwin L."/>
            <person name="Pitluck S."/>
            <person name="Liolios K."/>
            <person name="Pagani I."/>
            <person name="Ivanova N."/>
            <person name="Mavromatis K."/>
            <person name="Pati A."/>
            <person name="Chen A."/>
            <person name="Palaniappan K."/>
            <person name="Land M."/>
            <person name="Hauser L."/>
            <person name="Chang Y.J."/>
            <person name="Jeffries C.D."/>
            <person name="Detter J.C."/>
            <person name="Beck B."/>
            <person name="Woyke T."/>
            <person name="Bristow J."/>
            <person name="Eisen J.A."/>
            <person name="Markowitz V."/>
            <person name="Hugenholtz P."/>
            <person name="Kyrpides N.C."/>
            <person name="Klenk H.P."/>
        </authorList>
    </citation>
    <scope>NUCLEOTIDE SEQUENCE [LARGE SCALE GENOMIC DNA]</scope>
    <source>
        <strain evidence="7">ATCC 43644 / DSM 9630 / IS1B</strain>
    </source>
</reference>
<gene>
    <name evidence="6" type="ordered locus">Isop_2149</name>
</gene>
<dbReference type="Gene3D" id="1.10.520.30">
    <property type="entry name" value="AF1862-like domain"/>
    <property type="match status" value="1"/>
</dbReference>
<keyword evidence="3" id="KW-0963">Cytoplasm</keyword>
<dbReference type="NCBIfam" id="TIGR01881">
    <property type="entry name" value="cas_Cmr5"/>
    <property type="match status" value="1"/>
</dbReference>
<dbReference type="AlphaFoldDB" id="E8R4C7"/>
<dbReference type="InterPro" id="IPR010160">
    <property type="entry name" value="CRISPR-assoc_prot_Cmr5"/>
</dbReference>
<dbReference type="InParanoid" id="E8R4C7"/>
<dbReference type="GO" id="GO:0005737">
    <property type="term" value="C:cytoplasm"/>
    <property type="evidence" value="ECO:0007669"/>
    <property type="project" value="UniProtKB-SubCell"/>
</dbReference>
<name>E8R4C7_ISOPI</name>
<evidence type="ECO:0000256" key="1">
    <source>
        <dbReference type="ARBA" id="ARBA00004496"/>
    </source>
</evidence>
<dbReference type="KEGG" id="ipa:Isop_2149"/>
<organism evidence="6 7">
    <name type="scientific">Isosphaera pallida (strain ATCC 43644 / DSM 9630 / IS1B)</name>
    <dbReference type="NCBI Taxonomy" id="575540"/>
    <lineage>
        <taxon>Bacteria</taxon>
        <taxon>Pseudomonadati</taxon>
        <taxon>Planctomycetota</taxon>
        <taxon>Planctomycetia</taxon>
        <taxon>Isosphaerales</taxon>
        <taxon>Isosphaeraceae</taxon>
        <taxon>Isosphaera</taxon>
    </lineage>
</organism>
<dbReference type="Pfam" id="PF09701">
    <property type="entry name" value="Cas_Cmr5"/>
    <property type="match status" value="1"/>
</dbReference>
<dbReference type="HOGENOM" id="CLU_120836_0_0_0"/>
<evidence type="ECO:0000256" key="4">
    <source>
        <dbReference type="ARBA" id="ARBA00023118"/>
    </source>
</evidence>
<evidence type="ECO:0000256" key="3">
    <source>
        <dbReference type="ARBA" id="ARBA00022490"/>
    </source>
</evidence>
<dbReference type="SUPFAM" id="SSF158568">
    <property type="entry name" value="AF1862-like"/>
    <property type="match status" value="1"/>
</dbReference>
<dbReference type="RefSeq" id="WP_013565016.1">
    <property type="nucleotide sequence ID" value="NC_014962.1"/>
</dbReference>
<keyword evidence="7" id="KW-1185">Reference proteome</keyword>
<reference key="1">
    <citation type="submission" date="2010-11" db="EMBL/GenBank/DDBJ databases">
        <title>The complete sequence of chromosome of Isophaera pallida ATCC 43644.</title>
        <authorList>
            <consortium name="US DOE Joint Genome Institute (JGI-PGF)"/>
            <person name="Lucas S."/>
            <person name="Copeland A."/>
            <person name="Lapidus A."/>
            <person name="Bruce D."/>
            <person name="Goodwin L."/>
            <person name="Pitluck S."/>
            <person name="Kyrpides N."/>
            <person name="Mavromatis K."/>
            <person name="Pagani I."/>
            <person name="Ivanova N."/>
            <person name="Saunders E."/>
            <person name="Brettin T."/>
            <person name="Detter J.C."/>
            <person name="Han C."/>
            <person name="Tapia R."/>
            <person name="Land M."/>
            <person name="Hauser L."/>
            <person name="Markowitz V."/>
            <person name="Cheng J.-F."/>
            <person name="Hugenholtz P."/>
            <person name="Woyke T."/>
            <person name="Wu D."/>
            <person name="Eisen J.A."/>
        </authorList>
    </citation>
    <scope>NUCLEOTIDE SEQUENCE</scope>
    <source>
        <strain>ATCC 43644</strain>
    </source>
</reference>
<dbReference type="eggNOG" id="COG3337">
    <property type="taxonomic scope" value="Bacteria"/>
</dbReference>
<dbReference type="OrthoDB" id="1716617at2"/>
<protein>
    <recommendedName>
        <fullName evidence="5">CRISPR type III-B/RAMP module-associated protein Cmr5</fullName>
    </recommendedName>
</protein>
<evidence type="ECO:0000313" key="6">
    <source>
        <dbReference type="EMBL" id="ADV62728.1"/>
    </source>
</evidence>
<comment type="similarity">
    <text evidence="2">Belongs to the CRISPR system Cmr5 family.</text>
</comment>
<dbReference type="EMBL" id="CP002353">
    <property type="protein sequence ID" value="ADV62728.1"/>
    <property type="molecule type" value="Genomic_DNA"/>
</dbReference>
<evidence type="ECO:0000313" key="7">
    <source>
        <dbReference type="Proteomes" id="UP000008631"/>
    </source>
</evidence>
<evidence type="ECO:0000256" key="2">
    <source>
        <dbReference type="ARBA" id="ARBA00006161"/>
    </source>
</evidence>
<sequence length="157" mass="17816">MAIMYDKDRAADAWKRVREIASKDEELQKRYRSQVRSGPAMIQRSGLGQFLAFLASKGFENGDQEVKGKEGANAQLYRHLTCWVAKALGHDPDNRLRPENIAPGRSQNGQFDLLAFLLNSSTTLEQTMHATTEALAWMRWARRFADSQLTMPEANDE</sequence>
<evidence type="ECO:0000256" key="5">
    <source>
        <dbReference type="ARBA" id="ARBA00030001"/>
    </source>
</evidence>
<accession>E8R4C7</accession>
<proteinExistence type="inferred from homology"/>
<dbReference type="InterPro" id="IPR023101">
    <property type="entry name" value="AF1862-like_dom_sf"/>
</dbReference>
<keyword evidence="4" id="KW-0051">Antiviral defense</keyword>
<comment type="subcellular location">
    <subcellularLocation>
        <location evidence="1">Cytoplasm</location>
    </subcellularLocation>
</comment>